<evidence type="ECO:0000256" key="11">
    <source>
        <dbReference type="SAM" id="Coils"/>
    </source>
</evidence>
<dbReference type="PANTHER" id="PTHR31846:SF20">
    <property type="entry name" value="CRM-DOMAIN CONTAINING FACTOR CFM2, CHLOROPLASTIC"/>
    <property type="match status" value="1"/>
</dbReference>
<reference evidence="14" key="2">
    <citation type="journal article" date="2024" name="Plant">
        <title>Genomic evolution and insights into agronomic trait innovations of Sesamum species.</title>
        <authorList>
            <person name="Miao H."/>
            <person name="Wang L."/>
            <person name="Qu L."/>
            <person name="Liu H."/>
            <person name="Sun Y."/>
            <person name="Le M."/>
            <person name="Wang Q."/>
            <person name="Wei S."/>
            <person name="Zheng Y."/>
            <person name="Lin W."/>
            <person name="Duan Y."/>
            <person name="Cao H."/>
            <person name="Xiong S."/>
            <person name="Wang X."/>
            <person name="Wei L."/>
            <person name="Li C."/>
            <person name="Ma Q."/>
            <person name="Ju M."/>
            <person name="Zhao R."/>
            <person name="Li G."/>
            <person name="Mu C."/>
            <person name="Tian Q."/>
            <person name="Mei H."/>
            <person name="Zhang T."/>
            <person name="Gao T."/>
            <person name="Zhang H."/>
        </authorList>
    </citation>
    <scope>NUCLEOTIDE SEQUENCE</scope>
    <source>
        <strain evidence="14">KEN8</strain>
    </source>
</reference>
<evidence type="ECO:0000259" key="13">
    <source>
        <dbReference type="PROSITE" id="PS51295"/>
    </source>
</evidence>
<accession>A0AAW2ML31</accession>
<feature type="domain" description="CRM" evidence="13">
    <location>
        <begin position="967"/>
        <end position="1066"/>
    </location>
</feature>
<proteinExistence type="predicted"/>
<evidence type="ECO:0000256" key="1">
    <source>
        <dbReference type="ARBA" id="ARBA00004229"/>
    </source>
</evidence>
<dbReference type="GO" id="GO:0000373">
    <property type="term" value="P:Group II intron splicing"/>
    <property type="evidence" value="ECO:0007669"/>
    <property type="project" value="UniProtKB-ARBA"/>
</dbReference>
<name>A0AAW2ML31_9LAMI</name>
<evidence type="ECO:0000256" key="3">
    <source>
        <dbReference type="ARBA" id="ARBA00022640"/>
    </source>
</evidence>
<dbReference type="SUPFAM" id="SSF50475">
    <property type="entry name" value="FMN-binding split barrel"/>
    <property type="match status" value="1"/>
</dbReference>
<feature type="compositionally biased region" description="Polar residues" evidence="12">
    <location>
        <begin position="901"/>
        <end position="932"/>
    </location>
</feature>
<feature type="domain" description="CRM" evidence="13">
    <location>
        <begin position="442"/>
        <end position="539"/>
    </location>
</feature>
<dbReference type="InterPro" id="IPR001890">
    <property type="entry name" value="RNA-binding_CRM"/>
</dbReference>
<evidence type="ECO:0000256" key="10">
    <source>
        <dbReference type="PROSITE-ProRule" id="PRU00626"/>
    </source>
</evidence>
<comment type="caution">
    <text evidence="14">The sequence shown here is derived from an EMBL/GenBank/DDBJ whole genome shotgun (WGS) entry which is preliminary data.</text>
</comment>
<dbReference type="GO" id="GO:0003729">
    <property type="term" value="F:mRNA binding"/>
    <property type="evidence" value="ECO:0007669"/>
    <property type="project" value="InterPro"/>
</dbReference>
<keyword evidence="6 10" id="KW-0694">RNA-binding</keyword>
<evidence type="ECO:0000256" key="8">
    <source>
        <dbReference type="ARBA" id="ARBA00023187"/>
    </source>
</evidence>
<dbReference type="Gene3D" id="2.30.110.10">
    <property type="entry name" value="Electron Transport, Fmn-binding Protein, Chain A"/>
    <property type="match status" value="1"/>
</dbReference>
<keyword evidence="11" id="KW-0175">Coiled coil</keyword>
<dbReference type="FunFam" id="3.30.110.60:FF:000002">
    <property type="entry name" value="CRS2-associated factor 1, chloroplastic"/>
    <property type="match status" value="2"/>
</dbReference>
<dbReference type="InterPro" id="IPR012349">
    <property type="entry name" value="Split_barrel_FMN-bd"/>
</dbReference>
<dbReference type="EMBL" id="JACGWM010000013">
    <property type="protein sequence ID" value="KAL0332002.1"/>
    <property type="molecule type" value="Genomic_DNA"/>
</dbReference>
<dbReference type="SUPFAM" id="SSF75471">
    <property type="entry name" value="YhbY-like"/>
    <property type="match status" value="4"/>
</dbReference>
<dbReference type="FunFam" id="3.30.110.60:FF:000003">
    <property type="entry name" value="CRM-domain containing factor CFM3B, chloroplastic"/>
    <property type="match status" value="1"/>
</dbReference>
<dbReference type="PANTHER" id="PTHR31846">
    <property type="entry name" value="CRS1 / YHBY (CRM) DOMAIN-CONTAINING PROTEIN"/>
    <property type="match status" value="1"/>
</dbReference>
<keyword evidence="5" id="KW-0677">Repeat</keyword>
<dbReference type="Pfam" id="PF01985">
    <property type="entry name" value="CRS1_YhbY"/>
    <property type="match status" value="4"/>
</dbReference>
<dbReference type="GO" id="GO:0006397">
    <property type="term" value="P:mRNA processing"/>
    <property type="evidence" value="ECO:0007669"/>
    <property type="project" value="UniProtKB-KW"/>
</dbReference>
<dbReference type="GO" id="GO:1990904">
    <property type="term" value="C:ribonucleoprotein complex"/>
    <property type="evidence" value="ECO:0007669"/>
    <property type="project" value="UniProtKB-KW"/>
</dbReference>
<dbReference type="AlphaFoldDB" id="A0AAW2ML31"/>
<keyword evidence="3" id="KW-0934">Plastid</keyword>
<feature type="region of interest" description="Disordered" evidence="12">
    <location>
        <begin position="884"/>
        <end position="941"/>
    </location>
</feature>
<protein>
    <submittedName>
        <fullName evidence="14">CRM-domain containing factor CFM2, chloroplastic</fullName>
    </submittedName>
</protein>
<evidence type="ECO:0000256" key="7">
    <source>
        <dbReference type="ARBA" id="ARBA00022946"/>
    </source>
</evidence>
<evidence type="ECO:0000256" key="5">
    <source>
        <dbReference type="ARBA" id="ARBA00022737"/>
    </source>
</evidence>
<dbReference type="PROSITE" id="PS51295">
    <property type="entry name" value="CRM"/>
    <property type="match status" value="4"/>
</dbReference>
<dbReference type="InterPro" id="IPR035920">
    <property type="entry name" value="YhbY-like_sf"/>
</dbReference>
<dbReference type="SMART" id="SM01103">
    <property type="entry name" value="CRS1_YhbY"/>
    <property type="match status" value="4"/>
</dbReference>
<evidence type="ECO:0000256" key="12">
    <source>
        <dbReference type="SAM" id="MobiDB-lite"/>
    </source>
</evidence>
<dbReference type="Gene3D" id="3.30.110.60">
    <property type="entry name" value="YhbY-like"/>
    <property type="match status" value="4"/>
</dbReference>
<evidence type="ECO:0000256" key="2">
    <source>
        <dbReference type="ARBA" id="ARBA00022528"/>
    </source>
</evidence>
<keyword evidence="4" id="KW-0507">mRNA processing</keyword>
<keyword evidence="7" id="KW-0809">Transit peptide</keyword>
<organism evidence="14">
    <name type="scientific">Sesamum calycinum</name>
    <dbReference type="NCBI Taxonomy" id="2727403"/>
    <lineage>
        <taxon>Eukaryota</taxon>
        <taxon>Viridiplantae</taxon>
        <taxon>Streptophyta</taxon>
        <taxon>Embryophyta</taxon>
        <taxon>Tracheophyta</taxon>
        <taxon>Spermatophyta</taxon>
        <taxon>Magnoliopsida</taxon>
        <taxon>eudicotyledons</taxon>
        <taxon>Gunneridae</taxon>
        <taxon>Pentapetalae</taxon>
        <taxon>asterids</taxon>
        <taxon>lamiids</taxon>
        <taxon>Lamiales</taxon>
        <taxon>Pedaliaceae</taxon>
        <taxon>Sesamum</taxon>
    </lineage>
</organism>
<dbReference type="InterPro" id="IPR045278">
    <property type="entry name" value="CRS1/CFM2/CFM3"/>
</dbReference>
<gene>
    <name evidence="14" type="ORF">Scaly_2101700</name>
</gene>
<reference evidence="14" key="1">
    <citation type="submission" date="2020-06" db="EMBL/GenBank/DDBJ databases">
        <authorList>
            <person name="Li T."/>
            <person name="Hu X."/>
            <person name="Zhang T."/>
            <person name="Song X."/>
            <person name="Zhang H."/>
            <person name="Dai N."/>
            <person name="Sheng W."/>
            <person name="Hou X."/>
            <person name="Wei L."/>
        </authorList>
    </citation>
    <scope>NUCLEOTIDE SEQUENCE</scope>
    <source>
        <strain evidence="14">KEN8</strain>
        <tissue evidence="14">Leaf</tissue>
    </source>
</reference>
<keyword evidence="2" id="KW-0150">Chloroplast</keyword>
<dbReference type="GO" id="GO:0009507">
    <property type="term" value="C:chloroplast"/>
    <property type="evidence" value="ECO:0007669"/>
    <property type="project" value="UniProtKB-SubCell"/>
</dbReference>
<comment type="subcellular location">
    <subcellularLocation>
        <location evidence="1">Plastid</location>
        <location evidence="1">Chloroplast</location>
    </subcellularLocation>
</comment>
<dbReference type="InterPro" id="IPR055343">
    <property type="entry name" value="CREG_beta-barrel"/>
</dbReference>
<keyword evidence="8" id="KW-0508">mRNA splicing</keyword>
<sequence length="1103" mass="124188">MVGVSVKLLEGTSKEAEFAQTALFTKHPEMKDWPKSHNFQVFKLDIENIFMINWFGGPKPLTVEQYLHATILHEWRDYICLLEKSFCLLKGYDNLQRASISVAASGGDSQTLPASAIHRIVEKLRSLGYVEESSNGTADEALPPGPNSPGEIFIPFPTRLPKYRVGHTLDPSWSTPENPIPDPGSGNAIQRFHELRRGVLEEEEKERIRKRREGKKESAPSLAELMLPKDELRRLRSIGIGLTKKLKVGKAGITEGIVNGIHERWRRSELVKITCEDICRLNMKRTHELLERKTGGLVIWRSGSNIILYRGSDYKYPYFLTDELSNDSSSEESPNIDKDQRIVGKWDVQSVTDAVESPKLNSGTQISHLPIIQGVGLPNRVRFQLPGEAELADEVDALLEGLGPRFTDWWGCDPLPVDADLLPAVVPGYKRPFRLLPYGVKPKLTNDEMTTLRRLGRPLPCHFALGRNRKLQGLAAAIVKLWEKCEIAKIAIKRGVQNTNSELMAEELKWLTGGTLLSRDKEFIAFYRGKDFLPAAVSSAIEERRKYGIDMSKTRTDNLPILDAKEIKHGTKEYSAEAEHDEENNKKSEERKLKFSQAAMERTSTKLSMALAKKARAEKLLAQLENEEMPQPPEIDKEGITEEERYMLRKVGLRMKPFLLLGRRGVFDGTIENMHLHWKYRELVKVCIGRRSIEEIHEIARTLEAESGGILVAVERVSKGYAIIVYRGKNYTRPASLRPQTLLSKREAMRRSLEAQRRESLKLHVLKLSRNIDELKLQMAKEGDDDDMQTKDLELGFVDQENSKNHYNKDKVLLQYPESAHQSYFEDLADEARESHGTDDTSMNPEDLMHTSKGSEDIVQQDSPGYVSLQSAVKGNYLFETTEEELQPRSLPQETKGLLSKNEQSGRIELSSSLGFQDRTSSSTTTCIQSHTGGRDSSIGGFQNAELEPSLKKALSETTAPMPFRALQLSNRERLLLRKQALKMKKLPVLAVGKSNVVTGVAKAIKAHFEKHPLAIVNIKGRAKGTSIREVIYNLEQATGAVLVSQEPSKVILYRGWGSGVEPDQASGKFRNLYRALPSLLYVHNLEVDPDDAHAEAEAEALM</sequence>
<feature type="coiled-coil region" evidence="11">
    <location>
        <begin position="571"/>
        <end position="627"/>
    </location>
</feature>
<dbReference type="Pfam" id="PF13883">
    <property type="entry name" value="CREG_beta-barrel"/>
    <property type="match status" value="1"/>
</dbReference>
<evidence type="ECO:0000256" key="4">
    <source>
        <dbReference type="ARBA" id="ARBA00022664"/>
    </source>
</evidence>
<feature type="domain" description="CRM" evidence="13">
    <location>
        <begin position="638"/>
        <end position="738"/>
    </location>
</feature>
<feature type="domain" description="CRM" evidence="13">
    <location>
        <begin position="225"/>
        <end position="321"/>
    </location>
</feature>
<evidence type="ECO:0000256" key="9">
    <source>
        <dbReference type="ARBA" id="ARBA00023274"/>
    </source>
</evidence>
<keyword evidence="9" id="KW-0687">Ribonucleoprotein</keyword>
<evidence type="ECO:0000313" key="14">
    <source>
        <dbReference type="EMBL" id="KAL0332002.1"/>
    </source>
</evidence>
<evidence type="ECO:0000256" key="6">
    <source>
        <dbReference type="ARBA" id="ARBA00022884"/>
    </source>
</evidence>